<comment type="function">
    <text evidence="9">Involved in the cellular defense against the biological effects of O6-methylguanine (O6-MeG) and O4-methylthymine (O4-MeT) in DNA. Repairs the methylated nucleobase in DNA by stoichiometrically transferring the methyl group to a cysteine residue in the enzyme. This is a suicide reaction: the enzyme is irreversibly inactivated.</text>
</comment>
<reference evidence="11 12" key="1">
    <citation type="submission" date="2016-10" db="EMBL/GenBank/DDBJ databases">
        <title>Complete Genome Sequence of Peptococcaceae strain DCMF.</title>
        <authorList>
            <person name="Edwards R.J."/>
            <person name="Holland S.I."/>
            <person name="Deshpande N.P."/>
            <person name="Wong Y.K."/>
            <person name="Ertan H."/>
            <person name="Manefield M."/>
            <person name="Russell T.L."/>
            <person name="Lee M.J."/>
        </authorList>
    </citation>
    <scope>NUCLEOTIDE SEQUENCE [LARGE SCALE GENOMIC DNA]</scope>
    <source>
        <strain evidence="11 12">DCMF</strain>
    </source>
</reference>
<dbReference type="RefSeq" id="WP_148136578.1">
    <property type="nucleotide sequence ID" value="NZ_CP017634.1"/>
</dbReference>
<comment type="subcellular location">
    <subcellularLocation>
        <location evidence="9">Cytoplasm</location>
    </subcellularLocation>
</comment>
<dbReference type="Pfam" id="PF01035">
    <property type="entry name" value="DNA_binding_1"/>
    <property type="match status" value="1"/>
</dbReference>
<dbReference type="EC" id="2.1.1.63" evidence="9"/>
<organism evidence="11 12">
    <name type="scientific">Formimonas warabiya</name>
    <dbReference type="NCBI Taxonomy" id="1761012"/>
    <lineage>
        <taxon>Bacteria</taxon>
        <taxon>Bacillati</taxon>
        <taxon>Bacillota</taxon>
        <taxon>Clostridia</taxon>
        <taxon>Eubacteriales</taxon>
        <taxon>Peptococcaceae</taxon>
        <taxon>Candidatus Formimonas</taxon>
    </lineage>
</organism>
<dbReference type="InterPro" id="IPR023546">
    <property type="entry name" value="MGMT"/>
</dbReference>
<comment type="catalytic activity">
    <reaction evidence="1 9">
        <text>a 4-O-methyl-thymidine in DNA + L-cysteinyl-[protein] = a thymidine in DNA + S-methyl-L-cysteinyl-[protein]</text>
        <dbReference type="Rhea" id="RHEA:53428"/>
        <dbReference type="Rhea" id="RHEA-COMP:10131"/>
        <dbReference type="Rhea" id="RHEA-COMP:10132"/>
        <dbReference type="Rhea" id="RHEA-COMP:13555"/>
        <dbReference type="Rhea" id="RHEA-COMP:13556"/>
        <dbReference type="ChEBI" id="CHEBI:29950"/>
        <dbReference type="ChEBI" id="CHEBI:82612"/>
        <dbReference type="ChEBI" id="CHEBI:137386"/>
        <dbReference type="ChEBI" id="CHEBI:137387"/>
        <dbReference type="EC" id="2.1.1.63"/>
    </reaction>
</comment>
<feature type="domain" description="Methylated-DNA-[protein]-cysteine S-methyltransferase DNA binding" evidence="10">
    <location>
        <begin position="73"/>
        <end position="155"/>
    </location>
</feature>
<dbReference type="PANTHER" id="PTHR10815">
    <property type="entry name" value="METHYLATED-DNA--PROTEIN-CYSTEINE METHYLTRANSFERASE"/>
    <property type="match status" value="1"/>
</dbReference>
<dbReference type="InterPro" id="IPR014048">
    <property type="entry name" value="MethylDNA_cys_MeTrfase_DNA-bd"/>
</dbReference>
<evidence type="ECO:0000256" key="5">
    <source>
        <dbReference type="ARBA" id="ARBA00022679"/>
    </source>
</evidence>
<dbReference type="GO" id="GO:0006307">
    <property type="term" value="P:DNA alkylation repair"/>
    <property type="evidence" value="ECO:0007669"/>
    <property type="project" value="UniProtKB-UniRule"/>
</dbReference>
<keyword evidence="5 9" id="KW-0808">Transferase</keyword>
<keyword evidence="6 9" id="KW-0227">DNA damage</keyword>
<evidence type="ECO:0000256" key="4">
    <source>
        <dbReference type="ARBA" id="ARBA00022603"/>
    </source>
</evidence>
<dbReference type="HAMAP" id="MF_00772">
    <property type="entry name" value="OGT"/>
    <property type="match status" value="1"/>
</dbReference>
<sequence>MGEKVQISLSWGVMDVIWDQKKGIRYLSLPEPAQNSISALEGEILALRNALEEYFQGKRRELDFPLDLSGLPPFQRKVLEATGKIPYGETRSYQWVAQQAGSPRACRAVGGALGKNPVPILIPCHRVVGSDGSLCGFSGPGGLDQKKRLLELEGIKVDKQGKIK</sequence>
<dbReference type="CDD" id="cd06445">
    <property type="entry name" value="ATase"/>
    <property type="match status" value="1"/>
</dbReference>
<dbReference type="GO" id="GO:0005737">
    <property type="term" value="C:cytoplasm"/>
    <property type="evidence" value="ECO:0007669"/>
    <property type="project" value="UniProtKB-SubCell"/>
</dbReference>
<dbReference type="InterPro" id="IPR036388">
    <property type="entry name" value="WH-like_DNA-bd_sf"/>
</dbReference>
<evidence type="ECO:0000256" key="9">
    <source>
        <dbReference type="HAMAP-Rule" id="MF_00772"/>
    </source>
</evidence>
<comment type="catalytic activity">
    <reaction evidence="8 9">
        <text>a 6-O-methyl-2'-deoxyguanosine in DNA + L-cysteinyl-[protein] = S-methyl-L-cysteinyl-[protein] + a 2'-deoxyguanosine in DNA</text>
        <dbReference type="Rhea" id="RHEA:24000"/>
        <dbReference type="Rhea" id="RHEA-COMP:10131"/>
        <dbReference type="Rhea" id="RHEA-COMP:10132"/>
        <dbReference type="Rhea" id="RHEA-COMP:11367"/>
        <dbReference type="Rhea" id="RHEA-COMP:11368"/>
        <dbReference type="ChEBI" id="CHEBI:29950"/>
        <dbReference type="ChEBI" id="CHEBI:82612"/>
        <dbReference type="ChEBI" id="CHEBI:85445"/>
        <dbReference type="ChEBI" id="CHEBI:85448"/>
        <dbReference type="EC" id="2.1.1.63"/>
    </reaction>
</comment>
<evidence type="ECO:0000313" key="12">
    <source>
        <dbReference type="Proteomes" id="UP000323521"/>
    </source>
</evidence>
<accession>A0A3G1KXY9</accession>
<dbReference type="KEGG" id="fwa:DCMF_22940"/>
<comment type="similarity">
    <text evidence="2 9">Belongs to the MGMT family.</text>
</comment>
<dbReference type="PROSITE" id="PS00374">
    <property type="entry name" value="MGMT"/>
    <property type="match status" value="1"/>
</dbReference>
<name>A0A3G1KXY9_FORW1</name>
<evidence type="ECO:0000313" key="11">
    <source>
        <dbReference type="EMBL" id="ATW27229.1"/>
    </source>
</evidence>
<evidence type="ECO:0000256" key="2">
    <source>
        <dbReference type="ARBA" id="ARBA00008711"/>
    </source>
</evidence>
<dbReference type="FunFam" id="1.10.10.10:FF:000214">
    <property type="entry name" value="Methylated-DNA--protein-cysteine methyltransferase"/>
    <property type="match status" value="1"/>
</dbReference>
<comment type="miscellaneous">
    <text evidence="9">This enzyme catalyzes only one turnover and therefore is not strictly catalytic. According to one definition, an enzyme is a biocatalyst that acts repeatedly and over many reaction cycles.</text>
</comment>
<keyword evidence="7 9" id="KW-0234">DNA repair</keyword>
<protein>
    <recommendedName>
        <fullName evidence="9">Methylated-DNA--protein-cysteine methyltransferase</fullName>
        <ecNumber evidence="9">2.1.1.63</ecNumber>
    </recommendedName>
    <alternativeName>
        <fullName evidence="9">6-O-methylguanine-DNA methyltransferase</fullName>
        <shortName evidence="9">MGMT</shortName>
    </alternativeName>
    <alternativeName>
        <fullName evidence="9">O-6-methylguanine-DNA-alkyltransferase</fullName>
    </alternativeName>
</protein>
<dbReference type="InterPro" id="IPR036631">
    <property type="entry name" value="MGMT_N_sf"/>
</dbReference>
<proteinExistence type="inferred from homology"/>
<dbReference type="PANTHER" id="PTHR10815:SF5">
    <property type="entry name" value="METHYLATED-DNA--PROTEIN-CYSTEINE METHYLTRANSFERASE"/>
    <property type="match status" value="1"/>
</dbReference>
<dbReference type="GO" id="GO:0003908">
    <property type="term" value="F:methylated-DNA-[protein]-cysteine S-methyltransferase activity"/>
    <property type="evidence" value="ECO:0007669"/>
    <property type="project" value="UniProtKB-UniRule"/>
</dbReference>
<dbReference type="InterPro" id="IPR036217">
    <property type="entry name" value="MethylDNA_cys_MeTrfase_DNAb"/>
</dbReference>
<evidence type="ECO:0000256" key="6">
    <source>
        <dbReference type="ARBA" id="ARBA00022763"/>
    </source>
</evidence>
<dbReference type="EMBL" id="CP017634">
    <property type="protein sequence ID" value="ATW27229.1"/>
    <property type="molecule type" value="Genomic_DNA"/>
</dbReference>
<dbReference type="Proteomes" id="UP000323521">
    <property type="component" value="Chromosome"/>
</dbReference>
<dbReference type="SUPFAM" id="SSF53155">
    <property type="entry name" value="Methylated DNA-protein cysteine methyltransferase domain"/>
    <property type="match status" value="1"/>
</dbReference>
<gene>
    <name evidence="11" type="ORF">DCMF_22940</name>
</gene>
<evidence type="ECO:0000259" key="10">
    <source>
        <dbReference type="Pfam" id="PF01035"/>
    </source>
</evidence>
<dbReference type="InterPro" id="IPR001497">
    <property type="entry name" value="MethylDNA_cys_MeTrfase_AS"/>
</dbReference>
<keyword evidence="12" id="KW-1185">Reference proteome</keyword>
<keyword evidence="3 9" id="KW-0963">Cytoplasm</keyword>
<evidence type="ECO:0000256" key="7">
    <source>
        <dbReference type="ARBA" id="ARBA00023204"/>
    </source>
</evidence>
<dbReference type="AlphaFoldDB" id="A0A3G1KXY9"/>
<dbReference type="SUPFAM" id="SSF46767">
    <property type="entry name" value="Methylated DNA-protein cysteine methyltransferase, C-terminal domain"/>
    <property type="match status" value="1"/>
</dbReference>
<evidence type="ECO:0000256" key="8">
    <source>
        <dbReference type="ARBA" id="ARBA00049348"/>
    </source>
</evidence>
<evidence type="ECO:0000256" key="3">
    <source>
        <dbReference type="ARBA" id="ARBA00022490"/>
    </source>
</evidence>
<dbReference type="OrthoDB" id="9789813at2"/>
<dbReference type="GO" id="GO:0032259">
    <property type="term" value="P:methylation"/>
    <property type="evidence" value="ECO:0007669"/>
    <property type="project" value="UniProtKB-KW"/>
</dbReference>
<keyword evidence="4 9" id="KW-0489">Methyltransferase</keyword>
<dbReference type="Gene3D" id="1.10.10.10">
    <property type="entry name" value="Winged helix-like DNA-binding domain superfamily/Winged helix DNA-binding domain"/>
    <property type="match status" value="1"/>
</dbReference>
<feature type="active site" description="Nucleophile; methyl group acceptor" evidence="9">
    <location>
        <position position="124"/>
    </location>
</feature>
<dbReference type="NCBIfam" id="TIGR00589">
    <property type="entry name" value="ogt"/>
    <property type="match status" value="1"/>
</dbReference>
<evidence type="ECO:0000256" key="1">
    <source>
        <dbReference type="ARBA" id="ARBA00001286"/>
    </source>
</evidence>